<dbReference type="EMBL" id="JAKVTV010000005">
    <property type="protein sequence ID" value="MCH4824286.1"/>
    <property type="molecule type" value="Genomic_DNA"/>
</dbReference>
<evidence type="ECO:0000313" key="2">
    <source>
        <dbReference type="Proteomes" id="UP001139226"/>
    </source>
</evidence>
<accession>A0A9X1V5Z9</accession>
<organism evidence="1 2">
    <name type="scientific">Christiangramia lutea</name>
    <dbReference type="NCBI Taxonomy" id="1607951"/>
    <lineage>
        <taxon>Bacteria</taxon>
        <taxon>Pseudomonadati</taxon>
        <taxon>Bacteroidota</taxon>
        <taxon>Flavobacteriia</taxon>
        <taxon>Flavobacteriales</taxon>
        <taxon>Flavobacteriaceae</taxon>
        <taxon>Christiangramia</taxon>
    </lineage>
</organism>
<evidence type="ECO:0000313" key="1">
    <source>
        <dbReference type="EMBL" id="MCH4824286.1"/>
    </source>
</evidence>
<gene>
    <name evidence="1" type="ORF">ML462_14010</name>
</gene>
<comment type="caution">
    <text evidence="1">The sequence shown here is derived from an EMBL/GenBank/DDBJ whole genome shotgun (WGS) entry which is preliminary data.</text>
</comment>
<reference evidence="1" key="1">
    <citation type="submission" date="2022-03" db="EMBL/GenBank/DDBJ databases">
        <title>Gramella crocea sp. nov., isolated from activated sludge of a seafood processing plant.</title>
        <authorList>
            <person name="Zhang X."/>
        </authorList>
    </citation>
    <scope>NUCLEOTIDE SEQUENCE</scope>
    <source>
        <strain evidence="1">YJ019</strain>
    </source>
</reference>
<keyword evidence="2" id="KW-1185">Reference proteome</keyword>
<name>A0A9X1V5Z9_9FLAO</name>
<dbReference type="RefSeq" id="WP_240714454.1">
    <property type="nucleotide sequence ID" value="NZ_JAKVTV010000005.1"/>
</dbReference>
<proteinExistence type="predicted"/>
<sequence>MELQFLAFEDLETRVFEDYLVDSEQEDIEATQNIEKQAISLVKSKLRKRYDTDVIFTNANYAGRDLIIWAVSGIVSYRLIRRNAARKMPSDLKDEYQEVMAWLNSVRDGNENPELPMLPEDEQKGVLWGNSTNQNQYL</sequence>
<dbReference type="AlphaFoldDB" id="A0A9X1V5Z9"/>
<protein>
    <submittedName>
        <fullName evidence="1">DUF1320 domain-containing protein</fullName>
    </submittedName>
</protein>
<dbReference type="Proteomes" id="UP001139226">
    <property type="component" value="Unassembled WGS sequence"/>
</dbReference>